<dbReference type="EMBL" id="JAUOEM010000001">
    <property type="protein sequence ID" value="MDO5986182.1"/>
    <property type="molecule type" value="Genomic_DNA"/>
</dbReference>
<gene>
    <name evidence="3" type="ORF">Q4Q39_02090</name>
</gene>
<reference evidence="3" key="1">
    <citation type="submission" date="2023-07" db="EMBL/GenBank/DDBJ databases">
        <title>Two novel species in the genus Flavivirga.</title>
        <authorList>
            <person name="Kwon K."/>
        </authorList>
    </citation>
    <scope>NUCLEOTIDE SEQUENCE</scope>
    <source>
        <strain evidence="3">KACC 14157</strain>
    </source>
</reference>
<dbReference type="RefSeq" id="WP_303280703.1">
    <property type="nucleotide sequence ID" value="NZ_BAABCZ010000016.1"/>
</dbReference>
<protein>
    <submittedName>
        <fullName evidence="3">Glycosyl hydrolase family 28-related protein</fullName>
    </submittedName>
</protein>
<dbReference type="SUPFAM" id="SSF51126">
    <property type="entry name" value="Pectin lyase-like"/>
    <property type="match status" value="1"/>
</dbReference>
<dbReference type="Gene3D" id="2.160.20.10">
    <property type="entry name" value="Single-stranded right-handed beta-helix, Pectin lyase-like"/>
    <property type="match status" value="1"/>
</dbReference>
<sequence>MKNIITIVLVALTLFNCKAQDIDEKQFYIATNKLSNKTVDLVKDYKANAKGEKDDSNKLQKAIDDLTKLKRGGTIIIPEGKYKLISVNLKSNVHIKIDKGAVLIPRLGGKKTNIFSLGEKEKPSVVNVSVSCSQKGQMYTVDFSNVVGSAALFSIGNTRNFLLSDFKVKDNYTKFSAVRMGIDLYNGKYYHPTNGVIKNATTINSHYGYGLIQAQCGENVLFKDLSGIGGATLRLETGAKKVNDVQATGLDGIVARNISCKDGNSAVMLSPHALQNGTVDIDGVTVENTGFGVRIEGGFIAKKYDKSKVSKKGAFKHIKVNNVKATYGNTAQLKSKHFKFIPCELVSQIKEAPKDTYAIGGESSRAIYLAPAVVAVLDTHEFPTEVSNVEAIGFVTPAVIKEEDVHDCDLNLQKEKKKTDKKEKKGKKKKNKKKKNKKEKVEEEQED</sequence>
<dbReference type="InterPro" id="IPR012334">
    <property type="entry name" value="Pectin_lyas_fold"/>
</dbReference>
<name>A0ABT8WXF8_9FLAO</name>
<dbReference type="InterPro" id="IPR024535">
    <property type="entry name" value="RHGA/B-epi-like_pectate_lyase"/>
</dbReference>
<dbReference type="InterPro" id="IPR011050">
    <property type="entry name" value="Pectin_lyase_fold/virulence"/>
</dbReference>
<dbReference type="Pfam" id="PF12708">
    <property type="entry name" value="Pect-lyase_RHGA_epim"/>
    <property type="match status" value="1"/>
</dbReference>
<evidence type="ECO:0000256" key="1">
    <source>
        <dbReference type="SAM" id="MobiDB-lite"/>
    </source>
</evidence>
<keyword evidence="3" id="KW-0378">Hydrolase</keyword>
<dbReference type="Proteomes" id="UP001176891">
    <property type="component" value="Unassembled WGS sequence"/>
</dbReference>
<organism evidence="3 4">
    <name type="scientific">Flavivirga amylovorans</name>
    <dbReference type="NCBI Taxonomy" id="870486"/>
    <lineage>
        <taxon>Bacteria</taxon>
        <taxon>Pseudomonadati</taxon>
        <taxon>Bacteroidota</taxon>
        <taxon>Flavobacteriia</taxon>
        <taxon>Flavobacteriales</taxon>
        <taxon>Flavobacteriaceae</taxon>
        <taxon>Flavivirga</taxon>
    </lineage>
</organism>
<evidence type="ECO:0000313" key="3">
    <source>
        <dbReference type="EMBL" id="MDO5986182.1"/>
    </source>
</evidence>
<feature type="domain" description="Rhamnogalacturonase A/B/Epimerase-like pectate lyase" evidence="2">
    <location>
        <begin position="42"/>
        <end position="95"/>
    </location>
</feature>
<accession>A0ABT8WXF8</accession>
<feature type="region of interest" description="Disordered" evidence="1">
    <location>
        <begin position="411"/>
        <end position="447"/>
    </location>
</feature>
<evidence type="ECO:0000313" key="4">
    <source>
        <dbReference type="Proteomes" id="UP001176891"/>
    </source>
</evidence>
<evidence type="ECO:0000259" key="2">
    <source>
        <dbReference type="Pfam" id="PF12708"/>
    </source>
</evidence>
<feature type="compositionally biased region" description="Basic and acidic residues" evidence="1">
    <location>
        <begin position="411"/>
        <end position="423"/>
    </location>
</feature>
<keyword evidence="4" id="KW-1185">Reference proteome</keyword>
<dbReference type="GO" id="GO:0016787">
    <property type="term" value="F:hydrolase activity"/>
    <property type="evidence" value="ECO:0007669"/>
    <property type="project" value="UniProtKB-KW"/>
</dbReference>
<proteinExistence type="predicted"/>
<feature type="compositionally biased region" description="Basic residues" evidence="1">
    <location>
        <begin position="424"/>
        <end position="438"/>
    </location>
</feature>
<comment type="caution">
    <text evidence="3">The sequence shown here is derived from an EMBL/GenBank/DDBJ whole genome shotgun (WGS) entry which is preliminary data.</text>
</comment>